<dbReference type="AlphaFoldDB" id="A0A3G8M5U8"/>
<dbReference type="Gene3D" id="2.40.420.20">
    <property type="match status" value="1"/>
</dbReference>
<evidence type="ECO:0000313" key="7">
    <source>
        <dbReference type="Proteomes" id="UP000273982"/>
    </source>
</evidence>
<dbReference type="FunFam" id="2.40.30.170:FF:000010">
    <property type="entry name" value="Efflux RND transporter periplasmic adaptor subunit"/>
    <property type="match status" value="1"/>
</dbReference>
<evidence type="ECO:0000256" key="1">
    <source>
        <dbReference type="ARBA" id="ARBA00009477"/>
    </source>
</evidence>
<gene>
    <name evidence="6" type="ORF">EHO51_11840</name>
</gene>
<evidence type="ECO:0000256" key="3">
    <source>
        <dbReference type="SAM" id="Phobius"/>
    </source>
</evidence>
<dbReference type="EMBL" id="CP034086">
    <property type="protein sequence ID" value="AZG77369.1"/>
    <property type="molecule type" value="Genomic_DNA"/>
</dbReference>
<evidence type="ECO:0000259" key="5">
    <source>
        <dbReference type="Pfam" id="PF25954"/>
    </source>
</evidence>
<feature type="region of interest" description="Disordered" evidence="2">
    <location>
        <begin position="371"/>
        <end position="393"/>
    </location>
</feature>
<proteinExistence type="inferred from homology"/>
<dbReference type="PANTHER" id="PTHR30469:SF11">
    <property type="entry name" value="BLL4320 PROTEIN"/>
    <property type="match status" value="1"/>
</dbReference>
<dbReference type="InterPro" id="IPR058792">
    <property type="entry name" value="Beta-barrel_RND_2"/>
</dbReference>
<dbReference type="Pfam" id="PF25954">
    <property type="entry name" value="Beta-barrel_RND_2"/>
    <property type="match status" value="1"/>
</dbReference>
<evidence type="ECO:0000259" key="4">
    <source>
        <dbReference type="Pfam" id="PF25917"/>
    </source>
</evidence>
<dbReference type="InterPro" id="IPR058625">
    <property type="entry name" value="MdtA-like_BSH"/>
</dbReference>
<protein>
    <submittedName>
        <fullName evidence="6">Efflux RND transporter periplasmic adaptor subunit</fullName>
    </submittedName>
</protein>
<dbReference type="Proteomes" id="UP000273982">
    <property type="component" value="Chromosome"/>
</dbReference>
<dbReference type="Gene3D" id="2.40.50.100">
    <property type="match status" value="1"/>
</dbReference>
<dbReference type="PANTHER" id="PTHR30469">
    <property type="entry name" value="MULTIDRUG RESISTANCE PROTEIN MDTA"/>
    <property type="match status" value="1"/>
</dbReference>
<organism evidence="6 7">
    <name type="scientific">Methylocystis rosea</name>
    <dbReference type="NCBI Taxonomy" id="173366"/>
    <lineage>
        <taxon>Bacteria</taxon>
        <taxon>Pseudomonadati</taxon>
        <taxon>Pseudomonadota</taxon>
        <taxon>Alphaproteobacteria</taxon>
        <taxon>Hyphomicrobiales</taxon>
        <taxon>Methylocystaceae</taxon>
        <taxon>Methylocystis</taxon>
    </lineage>
</organism>
<keyword evidence="3" id="KW-0472">Membrane</keyword>
<dbReference type="InterPro" id="IPR006143">
    <property type="entry name" value="RND_pump_MFP"/>
</dbReference>
<comment type="similarity">
    <text evidence="1">Belongs to the membrane fusion protein (MFP) (TC 8.A.1) family.</text>
</comment>
<name>A0A3G8M5U8_9HYPH</name>
<feature type="domain" description="CusB-like beta-barrel" evidence="5">
    <location>
        <begin position="215"/>
        <end position="288"/>
    </location>
</feature>
<dbReference type="Gene3D" id="1.10.287.470">
    <property type="entry name" value="Helix hairpin bin"/>
    <property type="match status" value="1"/>
</dbReference>
<dbReference type="Gene3D" id="2.40.30.170">
    <property type="match status" value="1"/>
</dbReference>
<dbReference type="GO" id="GO:1990281">
    <property type="term" value="C:efflux pump complex"/>
    <property type="evidence" value="ECO:0007669"/>
    <property type="project" value="TreeGrafter"/>
</dbReference>
<keyword evidence="3" id="KW-1133">Transmembrane helix</keyword>
<dbReference type="SUPFAM" id="SSF111369">
    <property type="entry name" value="HlyD-like secretion proteins"/>
    <property type="match status" value="1"/>
</dbReference>
<dbReference type="GO" id="GO:0015562">
    <property type="term" value="F:efflux transmembrane transporter activity"/>
    <property type="evidence" value="ECO:0007669"/>
    <property type="project" value="TreeGrafter"/>
</dbReference>
<dbReference type="Pfam" id="PF25917">
    <property type="entry name" value="BSH_RND"/>
    <property type="match status" value="1"/>
</dbReference>
<feature type="domain" description="Multidrug resistance protein MdtA-like barrel-sandwich hybrid" evidence="4">
    <location>
        <begin position="88"/>
        <end position="202"/>
    </location>
</feature>
<reference evidence="6 7" key="1">
    <citation type="submission" date="2018-11" db="EMBL/GenBank/DDBJ databases">
        <title>Genome squencing of methanotrophic bacteria isolated from alkaline groundwater in Korea.</title>
        <authorList>
            <person name="Nguyen L.N."/>
        </authorList>
    </citation>
    <scope>NUCLEOTIDE SEQUENCE [LARGE SCALE GENOMIC DNA]</scope>
    <source>
        <strain evidence="6 7">GW6</strain>
    </source>
</reference>
<dbReference type="NCBIfam" id="TIGR01730">
    <property type="entry name" value="RND_mfp"/>
    <property type="match status" value="1"/>
</dbReference>
<sequence>MPVNTLLQDRLGSMFKPMMIMLAIVALVFAGLYGFVSFRSMMIGRFLASMANPPQTVSVTTAAYQEWRPKFSAIGTFRAVNGADLALETSGIVEKIHFQSGEDIKAGQILIELRKDTDNAQLEALKATAELNAINLRRDQSQLKIRAASQATVDTDIANLRSANAQVVQQEAVIAQKTLLAPFAGRLGIRQIDLGQYIGAGTVIVTLQALDPIFLDFVLPQQDLNGVSVGQTIAATVDAFPGQSFTGKIDAISSKVDLASRNVQIRASLANAERKLRPGMFASVEIATGKPQRLITLPQTAIVYAPFGNSVFLAQKSEESADKKAPQGSGLVAHQAFVRLGETRGDEVSVLEGVPEGATVVTAGQVKLRNGAPLAISKEPSPPVDDSPKPVDQ</sequence>
<accession>A0A3G8M5U8</accession>
<evidence type="ECO:0000313" key="6">
    <source>
        <dbReference type="EMBL" id="AZG77369.1"/>
    </source>
</evidence>
<feature type="transmembrane region" description="Helical" evidence="3">
    <location>
        <begin position="20"/>
        <end position="38"/>
    </location>
</feature>
<dbReference type="KEGG" id="mros:EHO51_11840"/>
<keyword evidence="3" id="KW-0812">Transmembrane</keyword>
<evidence type="ECO:0000256" key="2">
    <source>
        <dbReference type="SAM" id="MobiDB-lite"/>
    </source>
</evidence>